<evidence type="ECO:0000256" key="1">
    <source>
        <dbReference type="SAM" id="MobiDB-lite"/>
    </source>
</evidence>
<dbReference type="InterPro" id="IPR013429">
    <property type="entry name" value="Regulatory_FmdB_Zinc_ribbon"/>
</dbReference>
<feature type="region of interest" description="Disordered" evidence="1">
    <location>
        <begin position="129"/>
        <end position="169"/>
    </location>
</feature>
<organism evidence="3 4">
    <name type="scientific">Brevibacterium senegalense</name>
    <dbReference type="NCBI Taxonomy" id="1033736"/>
    <lineage>
        <taxon>Bacteria</taxon>
        <taxon>Bacillati</taxon>
        <taxon>Actinomycetota</taxon>
        <taxon>Actinomycetes</taxon>
        <taxon>Micrococcales</taxon>
        <taxon>Brevibacteriaceae</taxon>
        <taxon>Brevibacterium</taxon>
    </lineage>
</organism>
<feature type="compositionally biased region" description="Low complexity" evidence="1">
    <location>
        <begin position="151"/>
        <end position="169"/>
    </location>
</feature>
<dbReference type="AlphaFoldDB" id="A0A921MAS4"/>
<proteinExistence type="predicted"/>
<dbReference type="EMBL" id="DYUK01000002">
    <property type="protein sequence ID" value="HJG78784.1"/>
    <property type="molecule type" value="Genomic_DNA"/>
</dbReference>
<feature type="region of interest" description="Disordered" evidence="1">
    <location>
        <begin position="46"/>
        <end position="68"/>
    </location>
</feature>
<accession>A0A921MAS4</accession>
<dbReference type="NCBIfam" id="TIGR02605">
    <property type="entry name" value="CxxC_CxxC_SSSS"/>
    <property type="match status" value="1"/>
</dbReference>
<dbReference type="Pfam" id="PF09723">
    <property type="entry name" value="Zn_ribbon_8"/>
    <property type="match status" value="1"/>
</dbReference>
<evidence type="ECO:0000313" key="3">
    <source>
        <dbReference type="EMBL" id="HJG78784.1"/>
    </source>
</evidence>
<evidence type="ECO:0000313" key="4">
    <source>
        <dbReference type="Proteomes" id="UP000784435"/>
    </source>
</evidence>
<evidence type="ECO:0000259" key="2">
    <source>
        <dbReference type="SMART" id="SM00834"/>
    </source>
</evidence>
<dbReference type="SMART" id="SM00834">
    <property type="entry name" value="CxxC_CXXC_SSSS"/>
    <property type="match status" value="1"/>
</dbReference>
<feature type="domain" description="Putative regulatory protein FmdB zinc ribbon" evidence="2">
    <location>
        <begin position="1"/>
        <end position="40"/>
    </location>
</feature>
<dbReference type="Proteomes" id="UP000784435">
    <property type="component" value="Unassembled WGS sequence"/>
</dbReference>
<reference evidence="3" key="2">
    <citation type="submission" date="2021-09" db="EMBL/GenBank/DDBJ databases">
        <authorList>
            <person name="Gilroy R."/>
        </authorList>
    </citation>
    <scope>NUCLEOTIDE SEQUENCE</scope>
    <source>
        <strain evidence="3">ChiGjej5B5-7349</strain>
    </source>
</reference>
<gene>
    <name evidence="3" type="ORF">K8V08_00040</name>
</gene>
<comment type="caution">
    <text evidence="3">The sequence shown here is derived from an EMBL/GenBank/DDBJ whole genome shotgun (WGS) entry which is preliminary data.</text>
</comment>
<sequence>MILYDYRCEGDHRFEAAVASMSSPAPDCPDCGSAARRVLTTVRTSGFASAGHSREDMPKSWKGMGNGNRDAVEYWRRSMEKRERLEERHPELGGDRRPILAHEGIFRDRPLRAGDDIGASVQAAVTAEKAKEAAKPATATLAGGGGPPSSGPSVTATGSSTTAGGAAKR</sequence>
<protein>
    <submittedName>
        <fullName evidence="3">Zinc ribbon domain-containing protein</fullName>
    </submittedName>
</protein>
<reference evidence="3" key="1">
    <citation type="journal article" date="2021" name="PeerJ">
        <title>Extensive microbial diversity within the chicken gut microbiome revealed by metagenomics and culture.</title>
        <authorList>
            <person name="Gilroy R."/>
            <person name="Ravi A."/>
            <person name="Getino M."/>
            <person name="Pursley I."/>
            <person name="Horton D.L."/>
            <person name="Alikhan N.F."/>
            <person name="Baker D."/>
            <person name="Gharbi K."/>
            <person name="Hall N."/>
            <person name="Watson M."/>
            <person name="Adriaenssens E.M."/>
            <person name="Foster-Nyarko E."/>
            <person name="Jarju S."/>
            <person name="Secka A."/>
            <person name="Antonio M."/>
            <person name="Oren A."/>
            <person name="Chaudhuri R.R."/>
            <person name="La Ragione R."/>
            <person name="Hildebrand F."/>
            <person name="Pallen M.J."/>
        </authorList>
    </citation>
    <scope>NUCLEOTIDE SEQUENCE</scope>
    <source>
        <strain evidence="3">ChiGjej5B5-7349</strain>
    </source>
</reference>
<name>A0A921MAS4_9MICO</name>